<evidence type="ECO:0000313" key="2">
    <source>
        <dbReference type="Proteomes" id="UP001195483"/>
    </source>
</evidence>
<accession>A0AAE0S786</accession>
<evidence type="ECO:0000313" key="1">
    <source>
        <dbReference type="EMBL" id="KAK3586656.1"/>
    </source>
</evidence>
<name>A0AAE0S786_9BIVA</name>
<reference evidence="1" key="1">
    <citation type="journal article" date="2021" name="Genome Biol. Evol.">
        <title>A High-Quality Reference Genome for a Parasitic Bivalve with Doubly Uniparental Inheritance (Bivalvia: Unionida).</title>
        <authorList>
            <person name="Smith C.H."/>
        </authorList>
    </citation>
    <scope>NUCLEOTIDE SEQUENCE</scope>
    <source>
        <strain evidence="1">CHS0354</strain>
    </source>
</reference>
<keyword evidence="2" id="KW-1185">Reference proteome</keyword>
<reference evidence="1" key="3">
    <citation type="submission" date="2023-05" db="EMBL/GenBank/DDBJ databases">
        <authorList>
            <person name="Smith C.H."/>
        </authorList>
    </citation>
    <scope>NUCLEOTIDE SEQUENCE</scope>
    <source>
        <strain evidence="1">CHS0354</strain>
        <tissue evidence="1">Mantle</tissue>
    </source>
</reference>
<dbReference type="Proteomes" id="UP001195483">
    <property type="component" value="Unassembled WGS sequence"/>
</dbReference>
<sequence>MGTKVDDSRIDFINVRVLSIFLQLECACDFISGDKEKHDSETGARTFHKIRLVRQKNEDD</sequence>
<protein>
    <submittedName>
        <fullName evidence="1">Uncharacterized protein</fullName>
    </submittedName>
</protein>
<dbReference type="EMBL" id="JAEAOA010000127">
    <property type="protein sequence ID" value="KAK3586656.1"/>
    <property type="molecule type" value="Genomic_DNA"/>
</dbReference>
<dbReference type="AlphaFoldDB" id="A0AAE0S786"/>
<gene>
    <name evidence="1" type="ORF">CHS0354_001264</name>
</gene>
<organism evidence="1 2">
    <name type="scientific">Potamilus streckersoni</name>
    <dbReference type="NCBI Taxonomy" id="2493646"/>
    <lineage>
        <taxon>Eukaryota</taxon>
        <taxon>Metazoa</taxon>
        <taxon>Spiralia</taxon>
        <taxon>Lophotrochozoa</taxon>
        <taxon>Mollusca</taxon>
        <taxon>Bivalvia</taxon>
        <taxon>Autobranchia</taxon>
        <taxon>Heteroconchia</taxon>
        <taxon>Palaeoheterodonta</taxon>
        <taxon>Unionida</taxon>
        <taxon>Unionoidea</taxon>
        <taxon>Unionidae</taxon>
        <taxon>Ambleminae</taxon>
        <taxon>Lampsilini</taxon>
        <taxon>Potamilus</taxon>
    </lineage>
</organism>
<proteinExistence type="predicted"/>
<reference evidence="1" key="2">
    <citation type="journal article" date="2021" name="Genome Biol. Evol.">
        <title>Developing a high-quality reference genome for a parasitic bivalve with doubly uniparental inheritance (Bivalvia: Unionida).</title>
        <authorList>
            <person name="Smith C.H."/>
        </authorList>
    </citation>
    <scope>NUCLEOTIDE SEQUENCE</scope>
    <source>
        <strain evidence="1">CHS0354</strain>
        <tissue evidence="1">Mantle</tissue>
    </source>
</reference>
<comment type="caution">
    <text evidence="1">The sequence shown here is derived from an EMBL/GenBank/DDBJ whole genome shotgun (WGS) entry which is preliminary data.</text>
</comment>